<feature type="domain" description="DUF4789" evidence="2">
    <location>
        <begin position="67"/>
        <end position="118"/>
    </location>
</feature>
<dbReference type="AlphaFoldDB" id="A0A0C9Q170"/>
<evidence type="ECO:0000259" key="2">
    <source>
        <dbReference type="Pfam" id="PF16033"/>
    </source>
</evidence>
<keyword evidence="1" id="KW-0732">Signal</keyword>
<proteinExistence type="predicted"/>
<accession>A0A9R1TRT4</accession>
<dbReference type="KEGG" id="fas:105262899"/>
<organism evidence="3">
    <name type="scientific">Fopius arisanus</name>
    <dbReference type="NCBI Taxonomy" id="64838"/>
    <lineage>
        <taxon>Eukaryota</taxon>
        <taxon>Metazoa</taxon>
        <taxon>Ecdysozoa</taxon>
        <taxon>Arthropoda</taxon>
        <taxon>Hexapoda</taxon>
        <taxon>Insecta</taxon>
        <taxon>Pterygota</taxon>
        <taxon>Neoptera</taxon>
        <taxon>Endopterygota</taxon>
        <taxon>Hymenoptera</taxon>
        <taxon>Apocrita</taxon>
        <taxon>Ichneumonoidea</taxon>
        <taxon>Braconidae</taxon>
        <taxon>Opiinae</taxon>
        <taxon>Fopius</taxon>
    </lineage>
</organism>
<protein>
    <submittedName>
        <fullName evidence="3">Megf10 protein</fullName>
    </submittedName>
</protein>
<keyword evidence="4" id="KW-1185">Reference proteome</keyword>
<dbReference type="Pfam" id="PF16033">
    <property type="entry name" value="DUF4789"/>
    <property type="match status" value="2"/>
</dbReference>
<evidence type="ECO:0000313" key="4">
    <source>
        <dbReference type="Proteomes" id="UP000694866"/>
    </source>
</evidence>
<accession>A0A0C9Q170</accession>
<name>A0A0C9Q170_9HYME</name>
<sequence length="477" mass="53217">MVNLRRMQVLFACLLWFLLMANAKSAIVPPPWANPLRNPCATRPRGWQLLYWADDGKCYRIFQIGAPCPETMELAPSAKGDGVIAECRCPPGTAQSPRDALCHPIFTRASCPKGQYFAPVPEPLNDSGSKGRWGVCRTPDPCRRSGQLFFPRDGKCYDKLTRGPCPSGELLTLDENNLAICSCINEGELGMFYWGKEDPGCYEHYTKGPCSEPGEIFLPGGTCGCNPKLPHFHRETEKCYPLGGSEPCLPGQHFAIPRFETPTDEEIHGKCECQPNYIEYKNGLCYRPYTRGPCPPGAMLLNSTTCVLIPCKRGRLYFARERGCYKIGSKGPCSAGQVVFFDYSVRPSIDGISYHGICGDAGTLELSEDQTDYNSCEKSLGMFLINGTCYKLYTQGPCGQGEWLVARRRPRINEMWEREKSINKVKCECRPGYIRTSDNYQSRDIETNNLSSSGECQPPAVRVAKFLNELRLSARST</sequence>
<evidence type="ECO:0000256" key="1">
    <source>
        <dbReference type="SAM" id="SignalP"/>
    </source>
</evidence>
<evidence type="ECO:0000313" key="5">
    <source>
        <dbReference type="RefSeq" id="XP_011297071.1"/>
    </source>
</evidence>
<gene>
    <name evidence="3" type="primary">megf10</name>
    <name evidence="5" type="synonym">LOC105262899</name>
    <name evidence="3" type="ORF">g.3457</name>
</gene>
<dbReference type="PANTHER" id="PTHR21177">
    <property type="entry name" value="IP06524P-RELATED"/>
    <property type="match status" value="1"/>
</dbReference>
<dbReference type="OrthoDB" id="6328618at2759"/>
<dbReference type="RefSeq" id="XP_011297071.1">
    <property type="nucleotide sequence ID" value="XM_011298769.1"/>
</dbReference>
<reference evidence="5" key="2">
    <citation type="submission" date="2025-04" db="UniProtKB">
        <authorList>
            <consortium name="RefSeq"/>
        </authorList>
    </citation>
    <scope>IDENTIFICATION</scope>
    <source>
        <strain evidence="5">USDA-PBARC FA_bdor</strain>
        <tissue evidence="5">Whole organism</tissue>
    </source>
</reference>
<feature type="signal peptide" evidence="1">
    <location>
        <begin position="1"/>
        <end position="25"/>
    </location>
</feature>
<evidence type="ECO:0000313" key="3">
    <source>
        <dbReference type="EMBL" id="JAG77420.1"/>
    </source>
</evidence>
<feature type="chain" id="PRO_5044541386" evidence="1">
    <location>
        <begin position="26"/>
        <end position="477"/>
    </location>
</feature>
<dbReference type="PANTHER" id="PTHR21177:SF7">
    <property type="entry name" value="GH11627P"/>
    <property type="match status" value="1"/>
</dbReference>
<dbReference type="EMBL" id="GBYB01007653">
    <property type="protein sequence ID" value="JAG77420.1"/>
    <property type="molecule type" value="Transcribed_RNA"/>
</dbReference>
<dbReference type="InterPro" id="IPR031993">
    <property type="entry name" value="DUF4789"/>
</dbReference>
<dbReference type="GeneID" id="105262899"/>
<feature type="domain" description="DUF4789" evidence="2">
    <location>
        <begin position="264"/>
        <end position="333"/>
    </location>
</feature>
<reference evidence="3" key="1">
    <citation type="submission" date="2015-01" db="EMBL/GenBank/DDBJ databases">
        <title>Transcriptome Assembly of Fopius arisanus.</title>
        <authorList>
            <person name="Geib S."/>
        </authorList>
    </citation>
    <scope>NUCLEOTIDE SEQUENCE</scope>
</reference>
<dbReference type="Proteomes" id="UP000694866">
    <property type="component" value="Unplaced"/>
</dbReference>